<dbReference type="PIRSF" id="PIRSF000858">
    <property type="entry name" value="SCOT-t"/>
    <property type="match status" value="1"/>
</dbReference>
<comment type="similarity">
    <text evidence="3 7">Belongs to the 3-oxoacid CoA-transferase family.</text>
</comment>
<dbReference type="PANTHER" id="PTHR13707:SF23">
    <property type="entry name" value="SUCCINYL-COA:3-KETOACID-COENZYME A TRANSFERASE"/>
    <property type="match status" value="1"/>
</dbReference>
<comment type="pathway">
    <text evidence="2 7">Ketone metabolism; succinyl-CoA degradation; acetoacetyl-CoA from succinyl-CoA: step 1/1.</text>
</comment>
<evidence type="ECO:0000256" key="3">
    <source>
        <dbReference type="ARBA" id="ARBA00007154"/>
    </source>
</evidence>
<accession>A0ABD0K606</accession>
<evidence type="ECO:0000256" key="4">
    <source>
        <dbReference type="ARBA" id="ARBA00022679"/>
    </source>
</evidence>
<comment type="caution">
    <text evidence="9">The sequence shown here is derived from an EMBL/GenBank/DDBJ whole genome shotgun (WGS) entry which is preliminary data.</text>
</comment>
<dbReference type="GO" id="GO:0005739">
    <property type="term" value="C:mitochondrion"/>
    <property type="evidence" value="ECO:0007669"/>
    <property type="project" value="UniProtKB-SubCell"/>
</dbReference>
<proteinExistence type="inferred from homology"/>
<comment type="subcellular location">
    <subcellularLocation>
        <location evidence="1">Mitochondrion</location>
    </subcellularLocation>
</comment>
<reference evidence="9 10" key="1">
    <citation type="journal article" date="2023" name="Sci. Data">
        <title>Genome assembly of the Korean intertidal mud-creeper Batillaria attramentaria.</title>
        <authorList>
            <person name="Patra A.K."/>
            <person name="Ho P.T."/>
            <person name="Jun S."/>
            <person name="Lee S.J."/>
            <person name="Kim Y."/>
            <person name="Won Y.J."/>
        </authorList>
    </citation>
    <scope>NUCLEOTIDE SEQUENCE [LARGE SCALE GENOMIC DNA]</scope>
    <source>
        <strain evidence="9">Wonlab-2016</strain>
    </source>
</reference>
<feature type="active site" description="5-glutamyl coenzyme A thioester intermediate" evidence="8">
    <location>
        <position position="327"/>
    </location>
</feature>
<comment type="catalytic activity">
    <reaction evidence="7">
        <text>a 3-oxo acid + succinyl-CoA = a 3-oxoacyl-CoA + succinate</text>
        <dbReference type="Rhea" id="RHEA:24564"/>
        <dbReference type="ChEBI" id="CHEBI:30031"/>
        <dbReference type="ChEBI" id="CHEBI:35973"/>
        <dbReference type="ChEBI" id="CHEBI:57292"/>
        <dbReference type="ChEBI" id="CHEBI:90726"/>
        <dbReference type="EC" id="2.8.3.5"/>
    </reaction>
</comment>
<dbReference type="NCBIfam" id="TIGR02429">
    <property type="entry name" value="pcaI_scoA_fam"/>
    <property type="match status" value="1"/>
</dbReference>
<evidence type="ECO:0000313" key="9">
    <source>
        <dbReference type="EMBL" id="KAK7482674.1"/>
    </source>
</evidence>
<dbReference type="EC" id="2.8.3.5" evidence="7"/>
<evidence type="ECO:0000256" key="1">
    <source>
        <dbReference type="ARBA" id="ARBA00004173"/>
    </source>
</evidence>
<dbReference type="InterPro" id="IPR037171">
    <property type="entry name" value="NagB/RpiA_transferase-like"/>
</dbReference>
<dbReference type="AlphaFoldDB" id="A0ABD0K606"/>
<evidence type="ECO:0000256" key="5">
    <source>
        <dbReference type="ARBA" id="ARBA00022946"/>
    </source>
</evidence>
<dbReference type="Proteomes" id="UP001519460">
    <property type="component" value="Unassembled WGS sequence"/>
</dbReference>
<dbReference type="SUPFAM" id="SSF100950">
    <property type="entry name" value="NagB/RpiA/CoA transferase-like"/>
    <property type="match status" value="2"/>
</dbReference>
<keyword evidence="5" id="KW-0809">Transit peptide</keyword>
<evidence type="ECO:0000256" key="8">
    <source>
        <dbReference type="PIRSR" id="PIRSR000858-1"/>
    </source>
</evidence>
<dbReference type="InterPro" id="IPR004164">
    <property type="entry name" value="CoA_transf_AS"/>
</dbReference>
<sequence length="496" mass="53947">MALTLRACAYCVSNLFVKRSGVCWPAVKGLGHTFSTSSKRDAKFFDNVHDAIKDIHDGATILVGGFGICGIPENLIHGLLDTKVKDLTVVSDNAGIADWGLGLLLQKRQIKKMISSFIGQNKVFEDQYLHGELEVELTPQGTLAEKIRAGGAGIPAFYTRTGYGTLVQNGGEPIMYDHDGKVIEASKPKESHTFDGMEYILEEAIRGDFALIKAWKADKAGNLIFRRTARNFNPVMCKAAPDVHVPHIYVQRILKGPKYEKKIEKLRFRSEEDVSTPTTPRAAKREMIIKRAACEFEDGMYINLGVGMPVLASNFIRPGIRVYLQSENGLLGMGPFPLPGDEDADLINAGKETVTTVPGAAFFASDESFAMIRGGHLDLTMLGAMQVSQYGDLANWMIPGKLVRGMGGAMDLVAGNTMDTGMGGAMDMVSGHHYRVIVTMEHVSKGVFDVGRGQKAITMTEIAPGVTVEDVIKATGCEIVVSPDLKPMQQVDMSDK</sequence>
<dbReference type="InterPro" id="IPR012792">
    <property type="entry name" value="3-oxoacid_CoA-transf_A"/>
</dbReference>
<evidence type="ECO:0000313" key="10">
    <source>
        <dbReference type="Proteomes" id="UP001519460"/>
    </source>
</evidence>
<protein>
    <recommendedName>
        <fullName evidence="7">Succinyl-CoA:3-ketoacid-coenzyme A transferase</fullName>
        <ecNumber evidence="7">2.8.3.5</ecNumber>
    </recommendedName>
</protein>
<dbReference type="Pfam" id="PF01144">
    <property type="entry name" value="CoA_trans"/>
    <property type="match status" value="2"/>
</dbReference>
<dbReference type="PROSITE" id="PS01274">
    <property type="entry name" value="COA_TRANSF_2"/>
    <property type="match status" value="1"/>
</dbReference>
<gene>
    <name evidence="9" type="ORF">BaRGS_00026083</name>
</gene>
<keyword evidence="4 7" id="KW-0808">Transferase</keyword>
<evidence type="ECO:0000256" key="6">
    <source>
        <dbReference type="ARBA" id="ARBA00023128"/>
    </source>
</evidence>
<dbReference type="InterPro" id="IPR004163">
    <property type="entry name" value="CoA_transf_BS"/>
</dbReference>
<keyword evidence="10" id="KW-1185">Reference proteome</keyword>
<evidence type="ECO:0000256" key="2">
    <source>
        <dbReference type="ARBA" id="ARBA00004753"/>
    </source>
</evidence>
<dbReference type="EMBL" id="JACVVK020000240">
    <property type="protein sequence ID" value="KAK7482674.1"/>
    <property type="molecule type" value="Genomic_DNA"/>
</dbReference>
<organism evidence="9 10">
    <name type="scientific">Batillaria attramentaria</name>
    <dbReference type="NCBI Taxonomy" id="370345"/>
    <lineage>
        <taxon>Eukaryota</taxon>
        <taxon>Metazoa</taxon>
        <taxon>Spiralia</taxon>
        <taxon>Lophotrochozoa</taxon>
        <taxon>Mollusca</taxon>
        <taxon>Gastropoda</taxon>
        <taxon>Caenogastropoda</taxon>
        <taxon>Sorbeoconcha</taxon>
        <taxon>Cerithioidea</taxon>
        <taxon>Batillariidae</taxon>
        <taxon>Batillaria</taxon>
    </lineage>
</organism>
<dbReference type="PROSITE" id="PS01273">
    <property type="entry name" value="COA_TRANSF_1"/>
    <property type="match status" value="1"/>
</dbReference>
<dbReference type="SMART" id="SM00882">
    <property type="entry name" value="CoA_trans"/>
    <property type="match status" value="2"/>
</dbReference>
<dbReference type="Gene3D" id="3.40.1080.10">
    <property type="entry name" value="Glutaconate Coenzyme A-transferase"/>
    <property type="match status" value="3"/>
</dbReference>
<dbReference type="InterPro" id="IPR014388">
    <property type="entry name" value="3-oxoacid_CoA-transferase"/>
</dbReference>
<evidence type="ECO:0000256" key="7">
    <source>
        <dbReference type="PIRNR" id="PIRNR000858"/>
    </source>
</evidence>
<keyword evidence="6 7" id="KW-0496">Mitochondrion</keyword>
<dbReference type="PANTHER" id="PTHR13707">
    <property type="entry name" value="KETOACID-COENZYME A TRANSFERASE"/>
    <property type="match status" value="1"/>
</dbReference>
<dbReference type="GO" id="GO:0008260">
    <property type="term" value="F:succinyl-CoA:3-oxo-acid CoA-transferase activity"/>
    <property type="evidence" value="ECO:0007669"/>
    <property type="project" value="UniProtKB-EC"/>
</dbReference>
<comment type="function">
    <text evidence="7">Key enzyme for ketone body catabolism. Transfers the CoA moiety from succinate to acetoacetate. Formation of the enzyme-CoA intermediate proceeds via an unstable anhydride species formed between the carboxylate groups of the enzyme and substrate.</text>
</comment>
<dbReference type="InterPro" id="IPR004165">
    <property type="entry name" value="CoA_trans_fam_I"/>
</dbReference>
<name>A0ABD0K606_9CAEN</name>